<sequence>MAASTSSSRLEKGANQENVDPNADVLFLEDLDSEVVEPRFFLLAKVLGTKHLNPKAFTNMLRGLWNPTKGMEITQLERSLFLIQFSAKRDLHSVLKGEPWTFDKRLILLKQVTGDEHFSSVHINSCSFWVKIFHIPMSYRTDRHLMLIAGRLGTFCGFDERGALGWGQYVRVWVALNIDLPLKKEITSRSSQSNNLVFSVKYENLPNYCYGCGLIGHLIRECSAWSDSDSEDEKEYPFGDGLRASPSKAFYSQVHKVSPQKRLPRTHSTTTTAAPSLNLGPAQLPPVSTDTLIKLVARALNLDHLNTTPAPPSPTPTHIPPPSSPLSYQNLPPGDLSTASTTIPTSFHPTSPPPVHAIHTAITTPPTTQCKTSVVITPVISSSSTICLPQTLLSVPSTLMPEPLTLSPPLPKTNAPSQPPIPPPSSGKYTRSITSHSPLNPFILRPILFLSPT</sequence>
<reference evidence="4" key="2">
    <citation type="journal article" date="2023" name="Plants (Basel)">
        <title>Annotation of the Turnera subulata (Passifloraceae) Draft Genome Reveals the S-Locus Evolved after the Divergence of Turneroideae from Passifloroideae in a Stepwise Manner.</title>
        <authorList>
            <person name="Henning P.M."/>
            <person name="Roalson E.H."/>
            <person name="Mir W."/>
            <person name="McCubbin A.G."/>
            <person name="Shore J.S."/>
        </authorList>
    </citation>
    <scope>NUCLEOTIDE SEQUENCE</scope>
    <source>
        <strain evidence="4">F60SS</strain>
    </source>
</reference>
<feature type="region of interest" description="Disordered" evidence="2">
    <location>
        <begin position="404"/>
        <end position="431"/>
    </location>
</feature>
<evidence type="ECO:0000256" key="1">
    <source>
        <dbReference type="PROSITE-ProRule" id="PRU00047"/>
    </source>
</evidence>
<dbReference type="InterPro" id="IPR001878">
    <property type="entry name" value="Znf_CCHC"/>
</dbReference>
<dbReference type="PANTHER" id="PTHR31286">
    <property type="entry name" value="GLYCINE-RICH CELL WALL STRUCTURAL PROTEIN 1.8-LIKE"/>
    <property type="match status" value="1"/>
</dbReference>
<feature type="region of interest" description="Disordered" evidence="2">
    <location>
        <begin position="305"/>
        <end position="324"/>
    </location>
</feature>
<feature type="compositionally biased region" description="Pro residues" evidence="2">
    <location>
        <begin position="309"/>
        <end position="324"/>
    </location>
</feature>
<dbReference type="PANTHER" id="PTHR31286:SF167">
    <property type="entry name" value="OS09G0268800 PROTEIN"/>
    <property type="match status" value="1"/>
</dbReference>
<reference evidence="4" key="1">
    <citation type="submission" date="2022-02" db="EMBL/GenBank/DDBJ databases">
        <authorList>
            <person name="Henning P.M."/>
            <person name="McCubbin A.G."/>
            <person name="Shore J.S."/>
        </authorList>
    </citation>
    <scope>NUCLEOTIDE SEQUENCE</scope>
    <source>
        <strain evidence="4">F60SS</strain>
        <tissue evidence="4">Leaves</tissue>
    </source>
</reference>
<dbReference type="EMBL" id="JAKUCV010002034">
    <property type="protein sequence ID" value="KAJ4844153.1"/>
    <property type="molecule type" value="Genomic_DNA"/>
</dbReference>
<keyword evidence="1" id="KW-0863">Zinc-finger</keyword>
<dbReference type="PROSITE" id="PS50158">
    <property type="entry name" value="ZF_CCHC"/>
    <property type="match status" value="1"/>
</dbReference>
<dbReference type="GO" id="GO:0008270">
    <property type="term" value="F:zinc ion binding"/>
    <property type="evidence" value="ECO:0007669"/>
    <property type="project" value="UniProtKB-KW"/>
</dbReference>
<dbReference type="InterPro" id="IPR040256">
    <property type="entry name" value="At4g02000-like"/>
</dbReference>
<evidence type="ECO:0000313" key="4">
    <source>
        <dbReference type="EMBL" id="KAJ4844153.1"/>
    </source>
</evidence>
<organism evidence="4 5">
    <name type="scientific">Turnera subulata</name>
    <dbReference type="NCBI Taxonomy" id="218843"/>
    <lineage>
        <taxon>Eukaryota</taxon>
        <taxon>Viridiplantae</taxon>
        <taxon>Streptophyta</taxon>
        <taxon>Embryophyta</taxon>
        <taxon>Tracheophyta</taxon>
        <taxon>Spermatophyta</taxon>
        <taxon>Magnoliopsida</taxon>
        <taxon>eudicotyledons</taxon>
        <taxon>Gunneridae</taxon>
        <taxon>Pentapetalae</taxon>
        <taxon>rosids</taxon>
        <taxon>fabids</taxon>
        <taxon>Malpighiales</taxon>
        <taxon>Passifloraceae</taxon>
        <taxon>Turnera</taxon>
    </lineage>
</organism>
<dbReference type="Pfam" id="PF14111">
    <property type="entry name" value="DUF4283"/>
    <property type="match status" value="1"/>
</dbReference>
<keyword evidence="5" id="KW-1185">Reference proteome</keyword>
<comment type="caution">
    <text evidence="4">The sequence shown here is derived from an EMBL/GenBank/DDBJ whole genome shotgun (WGS) entry which is preliminary data.</text>
</comment>
<dbReference type="Proteomes" id="UP001141552">
    <property type="component" value="Unassembled WGS sequence"/>
</dbReference>
<keyword evidence="1" id="KW-0479">Metal-binding</keyword>
<evidence type="ECO:0000259" key="3">
    <source>
        <dbReference type="PROSITE" id="PS50158"/>
    </source>
</evidence>
<accession>A0A9Q0JJL2</accession>
<evidence type="ECO:0000256" key="2">
    <source>
        <dbReference type="SAM" id="MobiDB-lite"/>
    </source>
</evidence>
<dbReference type="InterPro" id="IPR025558">
    <property type="entry name" value="DUF4283"/>
</dbReference>
<feature type="domain" description="CCHC-type" evidence="3">
    <location>
        <begin position="209"/>
        <end position="222"/>
    </location>
</feature>
<gene>
    <name evidence="4" type="ORF">Tsubulata_022631</name>
</gene>
<feature type="compositionally biased region" description="Pro residues" evidence="2">
    <location>
        <begin position="406"/>
        <end position="425"/>
    </location>
</feature>
<keyword evidence="1" id="KW-0862">Zinc</keyword>
<name>A0A9Q0JJL2_9ROSI</name>
<dbReference type="GO" id="GO:0003676">
    <property type="term" value="F:nucleic acid binding"/>
    <property type="evidence" value="ECO:0007669"/>
    <property type="project" value="InterPro"/>
</dbReference>
<dbReference type="OrthoDB" id="1939268at2759"/>
<protein>
    <recommendedName>
        <fullName evidence="3">CCHC-type domain-containing protein</fullName>
    </recommendedName>
</protein>
<evidence type="ECO:0000313" key="5">
    <source>
        <dbReference type="Proteomes" id="UP001141552"/>
    </source>
</evidence>
<dbReference type="AlphaFoldDB" id="A0A9Q0JJL2"/>
<feature type="region of interest" description="Disordered" evidence="2">
    <location>
        <begin position="256"/>
        <end position="283"/>
    </location>
</feature>
<feature type="compositionally biased region" description="Polar residues" evidence="2">
    <location>
        <begin position="266"/>
        <end position="275"/>
    </location>
</feature>
<proteinExistence type="predicted"/>